<dbReference type="SUPFAM" id="SSF53271">
    <property type="entry name" value="PRTase-like"/>
    <property type="match status" value="1"/>
</dbReference>
<gene>
    <name evidence="3" type="ORF">E8M12_04660</name>
</gene>
<keyword evidence="4" id="KW-1185">Reference proteome</keyword>
<accession>A0A4V5NWC6</accession>
<evidence type="ECO:0000256" key="1">
    <source>
        <dbReference type="ARBA" id="ARBA00008007"/>
    </source>
</evidence>
<evidence type="ECO:0000259" key="2">
    <source>
        <dbReference type="Pfam" id="PF00156"/>
    </source>
</evidence>
<name>A0A4V5NWC6_9GAMM</name>
<sequence length="246" mass="28113">METTTASYLYQNIARQLQRLWHHWLSLGPCLWCSQQKNQAVLLCTSCQQALPRFTGDAEFSNLLSLPAIANHITHKHIDTLLAFGPYQFPLDQWISGLKFQLRPELARLLGALLAEHIETTLSYQQSKPDLIMPVPLHWRRLKWRQYNQATLLARIVSRRCQIPLAMDDLKRWRSTNTQVGLGGQGRRRNLRGAFRVDLRGQLPEHVAIVDDVLTSGTTANELARILKKAGVKRVSVYCVAISLKR</sequence>
<organism evidence="3 4">
    <name type="scientific">Thalassotalea mangrovi</name>
    <dbReference type="NCBI Taxonomy" id="2572245"/>
    <lineage>
        <taxon>Bacteria</taxon>
        <taxon>Pseudomonadati</taxon>
        <taxon>Pseudomonadota</taxon>
        <taxon>Gammaproteobacteria</taxon>
        <taxon>Alteromonadales</taxon>
        <taxon>Colwelliaceae</taxon>
        <taxon>Thalassotalea</taxon>
    </lineage>
</organism>
<comment type="caution">
    <text evidence="3">The sequence shown here is derived from an EMBL/GenBank/DDBJ whole genome shotgun (WGS) entry which is preliminary data.</text>
</comment>
<dbReference type="Pfam" id="PF00156">
    <property type="entry name" value="Pribosyltran"/>
    <property type="match status" value="1"/>
</dbReference>
<dbReference type="RefSeq" id="WP_136734925.1">
    <property type="nucleotide sequence ID" value="NZ_SWDB01000009.1"/>
</dbReference>
<dbReference type="InterPro" id="IPR029057">
    <property type="entry name" value="PRTase-like"/>
</dbReference>
<dbReference type="OrthoDB" id="9793412at2"/>
<feature type="domain" description="Phosphoribosyltransferase" evidence="2">
    <location>
        <begin position="152"/>
        <end position="241"/>
    </location>
</feature>
<protein>
    <submittedName>
        <fullName evidence="3">ComF family protein</fullName>
    </submittedName>
</protein>
<dbReference type="PANTHER" id="PTHR47505:SF1">
    <property type="entry name" value="DNA UTILIZATION PROTEIN YHGH"/>
    <property type="match status" value="1"/>
</dbReference>
<dbReference type="Proteomes" id="UP000307999">
    <property type="component" value="Unassembled WGS sequence"/>
</dbReference>
<dbReference type="InterPro" id="IPR000836">
    <property type="entry name" value="PRTase_dom"/>
</dbReference>
<dbReference type="Gene3D" id="3.40.50.2020">
    <property type="match status" value="1"/>
</dbReference>
<dbReference type="CDD" id="cd06223">
    <property type="entry name" value="PRTases_typeI"/>
    <property type="match status" value="1"/>
</dbReference>
<reference evidence="3 4" key="1">
    <citation type="submission" date="2019-04" db="EMBL/GenBank/DDBJ databases">
        <title>Thalassotalea guangxiensis sp. nov., isolated from sediment of the coastal wetland.</title>
        <authorList>
            <person name="Zheng S."/>
            <person name="Zhang D."/>
        </authorList>
    </citation>
    <scope>NUCLEOTIDE SEQUENCE [LARGE SCALE GENOMIC DNA]</scope>
    <source>
        <strain evidence="3 4">ZS-4</strain>
    </source>
</reference>
<dbReference type="EMBL" id="SWDB01000009">
    <property type="protein sequence ID" value="TKB46349.1"/>
    <property type="molecule type" value="Genomic_DNA"/>
</dbReference>
<dbReference type="PANTHER" id="PTHR47505">
    <property type="entry name" value="DNA UTILIZATION PROTEIN YHGH"/>
    <property type="match status" value="1"/>
</dbReference>
<dbReference type="AlphaFoldDB" id="A0A4V5NWC6"/>
<evidence type="ECO:0000313" key="4">
    <source>
        <dbReference type="Proteomes" id="UP000307999"/>
    </source>
</evidence>
<comment type="similarity">
    <text evidence="1">Belongs to the ComF/GntX family.</text>
</comment>
<dbReference type="InterPro" id="IPR051910">
    <property type="entry name" value="ComF/GntX_DNA_util-trans"/>
</dbReference>
<proteinExistence type="inferred from homology"/>
<evidence type="ECO:0000313" key="3">
    <source>
        <dbReference type="EMBL" id="TKB46349.1"/>
    </source>
</evidence>